<dbReference type="Pfam" id="PF21089">
    <property type="entry name" value="PKS_DH_N"/>
    <property type="match status" value="1"/>
</dbReference>
<dbReference type="Pfam" id="PF14765">
    <property type="entry name" value="PS-DH"/>
    <property type="match status" value="1"/>
</dbReference>
<feature type="domain" description="Ketosynthase family 3 (KS3)" evidence="9">
    <location>
        <begin position="72"/>
        <end position="499"/>
    </location>
</feature>
<sequence>MEPQVNSGGSAFRDRNGGNAAPILQEPREEAPSGTWLRNGAYDGSQGDCEPTPGAAPSTASAAIPTALNYVQTPIAVIGMSCRLPGHIMTPKSFWDFMIASRVASNEPPESRFSLAGHYDGSHKPYTMKTPGAMFMDVDPSDFDAGFFGVNHMDASSMDPQQRQLMEVAYECLENAGIPLEKLSGARVGCLVGANTVDYYDMTCRDPEDRTESPTMGSNRALLSNRISHFLDVQGPSISLDTACSSTLIALDMACLYLTTNQCDMMIVGGANMYLSPERNEDMGAMRPTASPSGRCHTFDSKADGYVAAEAINCVLLQRVDDAVRDKNPIRAVIRGTSTNSAGRTPGIAMPSATAQAAAIRSAYRNAGISDLSETGFLECHGTGTLVGDPIEVSGAASVFAPSRDHRDHPMVIGSVKSNIGHSEGAAGLSGLIKTVLALEKGIIPGTATFLTPNPKIDFQGSRVRASRTAVPWPSRGKRRASINSFGFGGANAHAIVEDPRYMLPDRSPTHASSYVETDDIGDSFFDFEEPILPPSPASNDDESLRAGINALSSHLLNPAVSVTLRDLAYTLSERRSQLYHRAYSTQRSLSGPGIKISPDAFEICARAGSNPPVVGFVFTGQGAQWPQMGKSLLEAFPVARDTVEELDAALQTLSQPPRWSLVEELTAPRSAAAFREPEFSQPLVTALQLAYLAVLSAWGIRARAVVGHSSGEIAAAAYCGHMTASEAIKIAYLRGRAVQDRPSQAPLGMLAVGSGVDDLVGPLQGFEHVVQAACFNSPRSVTLSGPTVALEEVKERLDASGVFARMLLVNSAYHSQHMRAVGERYMELMKEAIPEPTPLSQREPDQAVMFSSVTAKMLMTTQSGGHDYWHSNMVSPVRFQQAVSAMLQSRADGEEAIDFLVEIGPSNALAGPISQICQHLAPVLGAPPTYSSVSKRLPESLESLYETAARLFGSGYPVHLDKVNEYYGRDSEQAEDPRILVDLPNYAWNHSKKYWHESLASKDWRYRPFVRHDLLGSKILGTPWHTPIFRNRLRLKDNPWLRDHKLGDQVVFPGAAYVAMAMEAMYQHLYMTAWARGAEVPERFQYRLEDIRFSRALVLDDADDYSMISLSLSAIPGSVGSWYVFRVSSLKSPVGLKGEDIWHTHATGRIRTETALDAPAAAAATPDMIAPLRNPVPARTWYKSMRDSGFNFGPSFQKHVAMEYTAGERKGRSTVDLVPPEATFRQSEYVLHPACMDGCFQTVTSSVWQGDRSAVNAALVPFQIDSLAIPHRRRSPGEMPAEDEKTGIANASSEYVGVGRRDVMKHYASSCQVYHPETGSLLLDMRGLRYTELDSAKESTLDHTYAQVVWDVDIDSLTEVTFAKVVAEEAPRERRSTTTTTTSTTISSAAAQRIINLAAHKMPGLSVCEIALDPADTSSLWLEDSRPVRSAASKYRFFASDAHCVVATREAYAANTACLNSADVDFSMLDLAGLGLPTEPPTVDKFHLIIIKTALGTASQADQSTLLANIQSWLSDEGCWVLLVAPSGDENSPAPAATARPSVFDTVLCSAGLELAYYRPSVSVDGDPRPNGMMAAKEESTETVYLVRFNDAVDDSSSHIEQALRDALPCTTRLVPATDAFALGAGSRVLWLMLQHLVQSSCSLLWVTAGAQGPSGITHPSRALVTGLFRVIRNEEPLLNLVNLDVEYEPHRHKSAVSSIVACLSLLRRPRGAAKPTSASAGRDQEYACRQGLLQISRVRPDLALNQAKEEEFCGRPAEPVADLHASSSVIRLHAEKVGHIDSLHYNAVASDGPGPGPVPLRKNEVEIQVLASGVNFKEVAVTIGIVPENEFLLGGEGAGVITRVAADVTRFVPGQRVAFFEKGAFANRVVTKTEAVVGLEDHHDLTWVDAATIPCVFLTSYYALVHLARVRPGDTVLVHSAAGGVGNAAIQLCQQHLGATVYATVGTPEKRRFLRETFGLPDERIFSSRTPGFGARIRQHTAGRGVDVVLNSLTGRLLDESWRLVADGGVLVEIGKRDILDRHSLSMEPFNRNASFRALDLSHKEISDEMIASLLKAVFDLVKAGTLRPIAPVQVFPFSDIPSAFRLLRTGRHIGKLVISNEPASSATTTTAAAAVPGPISVRPAPRLAIYLAQMGARYLTVMSRSGDANVPSKILDDICALGCDLQVCQGDVSREEDVRRVFRGTRAPVAGIVQGAMVLRDRTFAAMTVEEYHDVLRCKVQGTWNLHAVSAELGLSLDFFTLLSSISGLCGSKGQANYAAANAFLDAFAAYRSGGGGRPGPAAAAAHRDVGYMAEHEDLQHRYDRQVWHPINERLLRKIFGFSIMQQQQQDAAHHHDHHQPPINPSSAAQMVTGIRVPQPVSSSSPLQSDARFSYLFAGPPDGIKHGTGGGRGRGWGRHHQQQQQQQHDEGTDRSIRAIPVMVQAKAEPRAVLDATAAALGGYLSRSLRLAPGQLNPGRPLGAYGIDSLAAVEFRNHVRAELGVELSTLEVVNAASLVGICEVVISRLAAATTAAAAAVGAK</sequence>
<dbReference type="PROSITE" id="PS52004">
    <property type="entry name" value="KS3_2"/>
    <property type="match status" value="1"/>
</dbReference>
<dbReference type="Gene3D" id="3.40.47.10">
    <property type="match status" value="1"/>
</dbReference>
<dbReference type="InterPro" id="IPR049552">
    <property type="entry name" value="PKS_DH_N"/>
</dbReference>
<dbReference type="SMART" id="SM00829">
    <property type="entry name" value="PKS_ER"/>
    <property type="match status" value="1"/>
</dbReference>
<evidence type="ECO:0000256" key="1">
    <source>
        <dbReference type="ARBA" id="ARBA00022450"/>
    </source>
</evidence>
<accession>A0ABR1WCZ7</accession>
<dbReference type="InterPro" id="IPR020806">
    <property type="entry name" value="PKS_PP-bd"/>
</dbReference>
<dbReference type="Pfam" id="PF02801">
    <property type="entry name" value="Ketoacyl-synt_C"/>
    <property type="match status" value="1"/>
</dbReference>
<dbReference type="InterPro" id="IPR036736">
    <property type="entry name" value="ACP-like_sf"/>
</dbReference>
<dbReference type="InterPro" id="IPR032821">
    <property type="entry name" value="PKS_assoc"/>
</dbReference>
<keyword evidence="3" id="KW-0808">Transferase</keyword>
<keyword evidence="1" id="KW-0596">Phosphopantetheine</keyword>
<evidence type="ECO:0000256" key="3">
    <source>
        <dbReference type="ARBA" id="ARBA00022679"/>
    </source>
</evidence>
<dbReference type="Pfam" id="PF00109">
    <property type="entry name" value="ketoacyl-synt"/>
    <property type="match status" value="1"/>
</dbReference>
<dbReference type="Gene3D" id="3.30.70.3290">
    <property type="match status" value="1"/>
</dbReference>
<dbReference type="Pfam" id="PF13602">
    <property type="entry name" value="ADH_zinc_N_2"/>
    <property type="match status" value="1"/>
</dbReference>
<feature type="active site" description="Proton donor; for dehydratase activity" evidence="6">
    <location>
        <position position="1238"/>
    </location>
</feature>
<dbReference type="InterPro" id="IPR042104">
    <property type="entry name" value="PKS_dehydratase_sf"/>
</dbReference>
<dbReference type="PANTHER" id="PTHR43775:SF18">
    <property type="entry name" value="ENZYME, PUTATIVE (JCVI)-RELATED"/>
    <property type="match status" value="1"/>
</dbReference>
<evidence type="ECO:0000259" key="9">
    <source>
        <dbReference type="PROSITE" id="PS52004"/>
    </source>
</evidence>
<dbReference type="Gene3D" id="3.40.366.10">
    <property type="entry name" value="Malonyl-Coenzyme A Acyl Carrier Protein, domain 2"/>
    <property type="match status" value="1"/>
</dbReference>
<dbReference type="SUPFAM" id="SSF53901">
    <property type="entry name" value="Thiolase-like"/>
    <property type="match status" value="1"/>
</dbReference>
<dbReference type="PROSITE" id="PS00606">
    <property type="entry name" value="KS3_1"/>
    <property type="match status" value="1"/>
</dbReference>
<dbReference type="Gene3D" id="3.40.50.720">
    <property type="entry name" value="NAD(P)-binding Rossmann-like Domain"/>
    <property type="match status" value="2"/>
</dbReference>
<dbReference type="InterPro" id="IPR020807">
    <property type="entry name" value="PKS_DH"/>
</dbReference>
<keyword evidence="4" id="KW-0560">Oxidoreductase</keyword>
<dbReference type="InterPro" id="IPR014030">
    <property type="entry name" value="Ketoacyl_synth_N"/>
</dbReference>
<dbReference type="Gene3D" id="3.90.180.10">
    <property type="entry name" value="Medium-chain alcohol dehydrogenases, catalytic domain"/>
    <property type="match status" value="1"/>
</dbReference>
<dbReference type="SUPFAM" id="SSF51735">
    <property type="entry name" value="NAD(P)-binding Rossmann-fold domains"/>
    <property type="match status" value="2"/>
</dbReference>
<comment type="caution">
    <text evidence="11">The sequence shown here is derived from an EMBL/GenBank/DDBJ whole genome shotgun (WGS) entry which is preliminary data.</text>
</comment>
<evidence type="ECO:0000256" key="7">
    <source>
        <dbReference type="SAM" id="MobiDB-lite"/>
    </source>
</evidence>
<dbReference type="CDD" id="cd00833">
    <property type="entry name" value="PKS"/>
    <property type="match status" value="1"/>
</dbReference>
<dbReference type="CDD" id="cd05195">
    <property type="entry name" value="enoyl_red"/>
    <property type="match status" value="1"/>
</dbReference>
<dbReference type="PANTHER" id="PTHR43775">
    <property type="entry name" value="FATTY ACID SYNTHASE"/>
    <property type="match status" value="1"/>
</dbReference>
<protein>
    <recommendedName>
        <fullName evidence="13">Polyketide synthase</fullName>
    </recommendedName>
</protein>
<keyword evidence="2" id="KW-0597">Phosphoprotein</keyword>
<feature type="region of interest" description="C-terminal hotdog fold" evidence="6">
    <location>
        <begin position="1174"/>
        <end position="1340"/>
    </location>
</feature>
<feature type="region of interest" description="Disordered" evidence="7">
    <location>
        <begin position="1"/>
        <end position="59"/>
    </location>
</feature>
<feature type="region of interest" description="N-terminal hotdog fold" evidence="6">
    <location>
        <begin position="1013"/>
        <end position="1158"/>
    </location>
</feature>
<evidence type="ECO:0000313" key="11">
    <source>
        <dbReference type="EMBL" id="KAK8081384.1"/>
    </source>
</evidence>
<dbReference type="SMART" id="SM00827">
    <property type="entry name" value="PKS_AT"/>
    <property type="match status" value="1"/>
</dbReference>
<dbReference type="SUPFAM" id="SSF55048">
    <property type="entry name" value="Probable ACP-binding domain of malonyl-CoA ACP transacylase"/>
    <property type="match status" value="1"/>
</dbReference>
<dbReference type="PROSITE" id="PS52019">
    <property type="entry name" value="PKS_MFAS_DH"/>
    <property type="match status" value="1"/>
</dbReference>
<evidence type="ECO:0000256" key="4">
    <source>
        <dbReference type="ARBA" id="ARBA00023002"/>
    </source>
</evidence>
<dbReference type="Proteomes" id="UP001446871">
    <property type="component" value="Unassembled WGS sequence"/>
</dbReference>
<dbReference type="InterPro" id="IPR009081">
    <property type="entry name" value="PP-bd_ACP"/>
</dbReference>
<evidence type="ECO:0000256" key="6">
    <source>
        <dbReference type="PROSITE-ProRule" id="PRU01363"/>
    </source>
</evidence>
<feature type="region of interest" description="Disordered" evidence="7">
    <location>
        <begin position="2330"/>
        <end position="2350"/>
    </location>
</feature>
<dbReference type="InterPro" id="IPR016039">
    <property type="entry name" value="Thiolase-like"/>
</dbReference>
<evidence type="ECO:0000313" key="12">
    <source>
        <dbReference type="Proteomes" id="UP001446871"/>
    </source>
</evidence>
<dbReference type="InterPro" id="IPR011032">
    <property type="entry name" value="GroES-like_sf"/>
</dbReference>
<dbReference type="SMART" id="SM00825">
    <property type="entry name" value="PKS_KS"/>
    <property type="match status" value="1"/>
</dbReference>
<dbReference type="InterPro" id="IPR049551">
    <property type="entry name" value="PKS_DH_C"/>
</dbReference>
<feature type="region of interest" description="Disordered" evidence="7">
    <location>
        <begin position="2384"/>
        <end position="2416"/>
    </location>
</feature>
<evidence type="ECO:0000256" key="5">
    <source>
        <dbReference type="ARBA" id="ARBA00023268"/>
    </source>
</evidence>
<dbReference type="InterPro" id="IPR049900">
    <property type="entry name" value="PKS_mFAS_DH"/>
</dbReference>
<dbReference type="InterPro" id="IPR001227">
    <property type="entry name" value="Ac_transferase_dom_sf"/>
</dbReference>
<dbReference type="InterPro" id="IPR036291">
    <property type="entry name" value="NAD(P)-bd_dom_sf"/>
</dbReference>
<dbReference type="InterPro" id="IPR014043">
    <property type="entry name" value="Acyl_transferase_dom"/>
</dbReference>
<dbReference type="InterPro" id="IPR014031">
    <property type="entry name" value="Ketoacyl_synth_C"/>
</dbReference>
<dbReference type="Gene3D" id="3.10.129.110">
    <property type="entry name" value="Polyketide synthase dehydratase"/>
    <property type="match status" value="1"/>
</dbReference>
<dbReference type="SUPFAM" id="SSF50129">
    <property type="entry name" value="GroES-like"/>
    <property type="match status" value="1"/>
</dbReference>
<reference evidence="11 12" key="1">
    <citation type="submission" date="2023-01" db="EMBL/GenBank/DDBJ databases">
        <title>Analysis of 21 Apiospora genomes using comparative genomics revels a genus with tremendous synthesis potential of carbohydrate active enzymes and secondary metabolites.</title>
        <authorList>
            <person name="Sorensen T."/>
        </authorList>
    </citation>
    <scope>NUCLEOTIDE SEQUENCE [LARGE SCALE GENOMIC DNA]</scope>
    <source>
        <strain evidence="11 12">CBS 83171</strain>
    </source>
</reference>
<dbReference type="Gene3D" id="1.10.1200.10">
    <property type="entry name" value="ACP-like"/>
    <property type="match status" value="1"/>
</dbReference>
<dbReference type="SUPFAM" id="SSF47336">
    <property type="entry name" value="ACP-like"/>
    <property type="match status" value="1"/>
</dbReference>
<dbReference type="InterPro" id="IPR020841">
    <property type="entry name" value="PKS_Beta-ketoAc_synthase_dom"/>
</dbReference>
<evidence type="ECO:0000256" key="2">
    <source>
        <dbReference type="ARBA" id="ARBA00022553"/>
    </source>
</evidence>
<dbReference type="Pfam" id="PF08659">
    <property type="entry name" value="KR"/>
    <property type="match status" value="1"/>
</dbReference>
<proteinExistence type="predicted"/>
<dbReference type="Pfam" id="PF16197">
    <property type="entry name" value="KAsynt_C_assoc"/>
    <property type="match status" value="1"/>
</dbReference>
<organism evidence="11 12">
    <name type="scientific">Apiospora saccharicola</name>
    <dbReference type="NCBI Taxonomy" id="335842"/>
    <lineage>
        <taxon>Eukaryota</taxon>
        <taxon>Fungi</taxon>
        <taxon>Dikarya</taxon>
        <taxon>Ascomycota</taxon>
        <taxon>Pezizomycotina</taxon>
        <taxon>Sordariomycetes</taxon>
        <taxon>Xylariomycetidae</taxon>
        <taxon>Amphisphaeriales</taxon>
        <taxon>Apiosporaceae</taxon>
        <taxon>Apiospora</taxon>
    </lineage>
</organism>
<evidence type="ECO:0000259" key="8">
    <source>
        <dbReference type="PROSITE" id="PS50075"/>
    </source>
</evidence>
<evidence type="ECO:0008006" key="13">
    <source>
        <dbReference type="Google" id="ProtNLM"/>
    </source>
</evidence>
<gene>
    <name evidence="11" type="ORF">PG996_000165</name>
</gene>
<dbReference type="SMART" id="SM00822">
    <property type="entry name" value="PKS_KR"/>
    <property type="match status" value="1"/>
</dbReference>
<dbReference type="Pfam" id="PF00698">
    <property type="entry name" value="Acyl_transf_1"/>
    <property type="match status" value="1"/>
</dbReference>
<dbReference type="InterPro" id="IPR016035">
    <property type="entry name" value="Acyl_Trfase/lysoPLipase"/>
</dbReference>
<name>A0ABR1WCZ7_9PEZI</name>
<dbReference type="InterPro" id="IPR013968">
    <property type="entry name" value="PKS_KR"/>
</dbReference>
<feature type="domain" description="Carrier" evidence="8">
    <location>
        <begin position="2430"/>
        <end position="2511"/>
    </location>
</feature>
<keyword evidence="5" id="KW-0511">Multifunctional enzyme</keyword>
<dbReference type="PROSITE" id="PS50075">
    <property type="entry name" value="CARRIER"/>
    <property type="match status" value="1"/>
</dbReference>
<dbReference type="EMBL" id="JAQQWM010000001">
    <property type="protein sequence ID" value="KAK8081384.1"/>
    <property type="molecule type" value="Genomic_DNA"/>
</dbReference>
<keyword evidence="12" id="KW-1185">Reference proteome</keyword>
<feature type="active site" description="Proton acceptor; for dehydratase activity" evidence="6">
    <location>
        <position position="1045"/>
    </location>
</feature>
<dbReference type="InterPro" id="IPR057326">
    <property type="entry name" value="KR_dom"/>
</dbReference>
<feature type="domain" description="PKS/mFAS DH" evidence="10">
    <location>
        <begin position="1013"/>
        <end position="1340"/>
    </location>
</feature>
<dbReference type="InterPro" id="IPR016036">
    <property type="entry name" value="Malonyl_transacylase_ACP-bd"/>
</dbReference>
<dbReference type="Pfam" id="PF08240">
    <property type="entry name" value="ADH_N"/>
    <property type="match status" value="1"/>
</dbReference>
<dbReference type="SMART" id="SM00826">
    <property type="entry name" value="PKS_DH"/>
    <property type="match status" value="1"/>
</dbReference>
<dbReference type="SUPFAM" id="SSF52151">
    <property type="entry name" value="FabD/lysophospholipase-like"/>
    <property type="match status" value="1"/>
</dbReference>
<dbReference type="InterPro" id="IPR020843">
    <property type="entry name" value="ER"/>
</dbReference>
<evidence type="ECO:0000259" key="10">
    <source>
        <dbReference type="PROSITE" id="PS52019"/>
    </source>
</evidence>
<dbReference type="InterPro" id="IPR050091">
    <property type="entry name" value="PKS_NRPS_Biosynth_Enz"/>
</dbReference>
<dbReference type="Pfam" id="PF00550">
    <property type="entry name" value="PP-binding"/>
    <property type="match status" value="1"/>
</dbReference>
<dbReference type="SMART" id="SM00823">
    <property type="entry name" value="PKS_PP"/>
    <property type="match status" value="1"/>
</dbReference>
<dbReference type="InterPro" id="IPR018201">
    <property type="entry name" value="Ketoacyl_synth_AS"/>
</dbReference>
<dbReference type="InterPro" id="IPR013154">
    <property type="entry name" value="ADH-like_N"/>
</dbReference>